<keyword evidence="2" id="KW-1185">Reference proteome</keyword>
<reference evidence="2" key="1">
    <citation type="submission" date="2016-10" db="EMBL/GenBank/DDBJ databases">
        <authorList>
            <person name="Varghese N."/>
            <person name="Submissions S."/>
        </authorList>
    </citation>
    <scope>NUCLEOTIDE SEQUENCE [LARGE SCALE GENOMIC DNA]</scope>
    <source>
        <strain evidence="2">DSM 46732</strain>
    </source>
</reference>
<protein>
    <submittedName>
        <fullName evidence="1">Uncharacterized protein</fullName>
    </submittedName>
</protein>
<dbReference type="EMBL" id="FNJR01000011">
    <property type="protein sequence ID" value="SDP88025.1"/>
    <property type="molecule type" value="Genomic_DNA"/>
</dbReference>
<accession>A0A1H0WC47</accession>
<proteinExistence type="predicted"/>
<gene>
    <name evidence="1" type="ORF">SAMN04487905_111159</name>
</gene>
<dbReference type="AlphaFoldDB" id="A0A1H0WC47"/>
<evidence type="ECO:0000313" key="1">
    <source>
        <dbReference type="EMBL" id="SDP88025.1"/>
    </source>
</evidence>
<dbReference type="OrthoDB" id="3699950at2"/>
<sequence length="83" mass="9129">MKFNRSTSLVTEVLDGEELAATESPLEDWDRLAVLAYWHRVVVDEVGEVVEEAETVPEGPVAEVVSLGSRRSGAFPWVSEEVA</sequence>
<dbReference type="RefSeq" id="WP_092603566.1">
    <property type="nucleotide sequence ID" value="NZ_FNJR01000011.1"/>
</dbReference>
<dbReference type="Proteomes" id="UP000199497">
    <property type="component" value="Unassembled WGS sequence"/>
</dbReference>
<dbReference type="STRING" id="405564.SAMN04487905_111159"/>
<name>A0A1H0WC47_9ACTN</name>
<evidence type="ECO:0000313" key="2">
    <source>
        <dbReference type="Proteomes" id="UP000199497"/>
    </source>
</evidence>
<organism evidence="1 2">
    <name type="scientific">Actinopolyspora xinjiangensis</name>
    <dbReference type="NCBI Taxonomy" id="405564"/>
    <lineage>
        <taxon>Bacteria</taxon>
        <taxon>Bacillati</taxon>
        <taxon>Actinomycetota</taxon>
        <taxon>Actinomycetes</taxon>
        <taxon>Actinopolysporales</taxon>
        <taxon>Actinopolysporaceae</taxon>
        <taxon>Actinopolyspora</taxon>
    </lineage>
</organism>